<dbReference type="Proteomes" id="UP000835052">
    <property type="component" value="Unassembled WGS sequence"/>
</dbReference>
<evidence type="ECO:0000256" key="4">
    <source>
        <dbReference type="ARBA" id="ARBA00022691"/>
    </source>
</evidence>
<dbReference type="OrthoDB" id="10050085at2759"/>
<organism evidence="5 6">
    <name type="scientific">Caenorhabditis auriculariae</name>
    <dbReference type="NCBI Taxonomy" id="2777116"/>
    <lineage>
        <taxon>Eukaryota</taxon>
        <taxon>Metazoa</taxon>
        <taxon>Ecdysozoa</taxon>
        <taxon>Nematoda</taxon>
        <taxon>Chromadorea</taxon>
        <taxon>Rhabditida</taxon>
        <taxon>Rhabditina</taxon>
        <taxon>Rhabditomorpha</taxon>
        <taxon>Rhabditoidea</taxon>
        <taxon>Rhabditidae</taxon>
        <taxon>Peloderinae</taxon>
        <taxon>Caenorhabditis</taxon>
    </lineage>
</organism>
<dbReference type="InterPro" id="IPR000940">
    <property type="entry name" value="NNMT_TEMT_trans"/>
</dbReference>
<dbReference type="GO" id="GO:0008170">
    <property type="term" value="F:N-methyltransferase activity"/>
    <property type="evidence" value="ECO:0007669"/>
    <property type="project" value="TreeGrafter"/>
</dbReference>
<keyword evidence="4" id="KW-0949">S-adenosyl-L-methionine</keyword>
<keyword evidence="2" id="KW-0489">Methyltransferase</keyword>
<evidence type="ECO:0008006" key="7">
    <source>
        <dbReference type="Google" id="ProtNLM"/>
    </source>
</evidence>
<evidence type="ECO:0000256" key="1">
    <source>
        <dbReference type="ARBA" id="ARBA00007996"/>
    </source>
</evidence>
<evidence type="ECO:0000256" key="2">
    <source>
        <dbReference type="ARBA" id="ARBA00022603"/>
    </source>
</evidence>
<dbReference type="SUPFAM" id="SSF53335">
    <property type="entry name" value="S-adenosyl-L-methionine-dependent methyltransferases"/>
    <property type="match status" value="1"/>
</dbReference>
<dbReference type="AlphaFoldDB" id="A0A8S1H332"/>
<sequence length="350" mass="39530">MVRKRAISQISNRALVSRGGVFLAAQRVRVLHCGVRVRRVHEEPVSPVQLRPLFSPFPYPSLVITHKNPSGSTRKVTSDSYQKKEKCTKKEEKEEICAAEEHRDKFNPDAYLESFYKSASEDTAMQVVLFFLPGILYRLPSELDSVLDLGAGPTVYLPIALRDRAKSIYTSDYAPANREKLQSWIENRSTFNWENVCKWIGNIEATMESPQEMQEKARRLLKAVLEVDVHAAPVVRGVHWKVDGCGEIPRKFQVVSTVFCLEYSCETLQGYFQAVKGACSLIEDGGYLIQGGVLDATTYNFDGKTFRCHCLKQNHIIEALKKNGMASAASDGYKFITHDDIFLLISKKLK</sequence>
<evidence type="ECO:0000313" key="6">
    <source>
        <dbReference type="Proteomes" id="UP000835052"/>
    </source>
</evidence>
<dbReference type="PANTHER" id="PTHR10867">
    <property type="entry name" value="NNMT/PNMT/TEMT FAMILY MEMBER"/>
    <property type="match status" value="1"/>
</dbReference>
<keyword evidence="3" id="KW-0808">Transferase</keyword>
<comment type="similarity">
    <text evidence="1">Belongs to the class I-like SAM-binding methyltransferase superfamily. NNMT/PNMT/TEMT family.</text>
</comment>
<dbReference type="Pfam" id="PF01234">
    <property type="entry name" value="NNMT_PNMT_TEMT"/>
    <property type="match status" value="1"/>
</dbReference>
<keyword evidence="6" id="KW-1185">Reference proteome</keyword>
<dbReference type="PANTHER" id="PTHR10867:SF17">
    <property type="entry name" value="NICOTINAMIDE N-METHYLTRANSFERASE"/>
    <property type="match status" value="1"/>
</dbReference>
<evidence type="ECO:0000313" key="5">
    <source>
        <dbReference type="EMBL" id="CAD6187850.1"/>
    </source>
</evidence>
<evidence type="ECO:0000256" key="3">
    <source>
        <dbReference type="ARBA" id="ARBA00022679"/>
    </source>
</evidence>
<dbReference type="Gene3D" id="3.40.50.150">
    <property type="entry name" value="Vaccinia Virus protein VP39"/>
    <property type="match status" value="1"/>
</dbReference>
<dbReference type="EMBL" id="CAJGYM010000007">
    <property type="protein sequence ID" value="CAD6187850.1"/>
    <property type="molecule type" value="Genomic_DNA"/>
</dbReference>
<name>A0A8S1H332_9PELO</name>
<accession>A0A8S1H332</accession>
<protein>
    <recommendedName>
        <fullName evidence="7">NNMT/PNMT/TEMT family protein</fullName>
    </recommendedName>
</protein>
<dbReference type="InterPro" id="IPR029063">
    <property type="entry name" value="SAM-dependent_MTases_sf"/>
</dbReference>
<dbReference type="GO" id="GO:0032259">
    <property type="term" value="P:methylation"/>
    <property type="evidence" value="ECO:0007669"/>
    <property type="project" value="UniProtKB-KW"/>
</dbReference>
<dbReference type="PROSITE" id="PS51681">
    <property type="entry name" value="SAM_MT_NNMT_PNMT_TEMT"/>
    <property type="match status" value="1"/>
</dbReference>
<proteinExistence type="inferred from homology"/>
<reference evidence="5" key="1">
    <citation type="submission" date="2020-10" db="EMBL/GenBank/DDBJ databases">
        <authorList>
            <person name="Kikuchi T."/>
        </authorList>
    </citation>
    <scope>NUCLEOTIDE SEQUENCE</scope>
    <source>
        <strain evidence="5">NKZ352</strain>
    </source>
</reference>
<dbReference type="GO" id="GO:0005829">
    <property type="term" value="C:cytosol"/>
    <property type="evidence" value="ECO:0007669"/>
    <property type="project" value="TreeGrafter"/>
</dbReference>
<gene>
    <name evidence="5" type="ORF">CAUJ_LOCUS3769</name>
</gene>
<comment type="caution">
    <text evidence="5">The sequence shown here is derived from an EMBL/GenBank/DDBJ whole genome shotgun (WGS) entry which is preliminary data.</text>
</comment>